<gene>
    <name evidence="2" type="ORF">EMCG_04827</name>
</gene>
<dbReference type="VEuPathDB" id="FungiDB:EMCG_04827"/>
<dbReference type="Proteomes" id="UP000034164">
    <property type="component" value="Unassembled WGS sequence"/>
</dbReference>
<proteinExistence type="predicted"/>
<feature type="signal peptide" evidence="1">
    <location>
        <begin position="1"/>
        <end position="19"/>
    </location>
</feature>
<dbReference type="AlphaFoldDB" id="A0A0G2IYE3"/>
<comment type="caution">
    <text evidence="2">The sequence shown here is derived from an EMBL/GenBank/DDBJ whole genome shotgun (WGS) entry which is preliminary data.</text>
</comment>
<dbReference type="Gene3D" id="2.60.40.1190">
    <property type="match status" value="1"/>
</dbReference>
<dbReference type="OrthoDB" id="61321at2759"/>
<evidence type="ECO:0000313" key="2">
    <source>
        <dbReference type="EMBL" id="KKZ60504.1"/>
    </source>
</evidence>
<organism evidence="2 3">
    <name type="scientific">[Emmonsia] crescens</name>
    <dbReference type="NCBI Taxonomy" id="73230"/>
    <lineage>
        <taxon>Eukaryota</taxon>
        <taxon>Fungi</taxon>
        <taxon>Dikarya</taxon>
        <taxon>Ascomycota</taxon>
        <taxon>Pezizomycotina</taxon>
        <taxon>Eurotiomycetes</taxon>
        <taxon>Eurotiomycetidae</taxon>
        <taxon>Onygenales</taxon>
        <taxon>Ajellomycetaceae</taxon>
        <taxon>Emergomyces</taxon>
    </lineage>
</organism>
<reference evidence="3" key="1">
    <citation type="journal article" date="2015" name="PLoS Genet.">
        <title>The dynamic genome and transcriptome of the human fungal pathogen Blastomyces and close relative Emmonsia.</title>
        <authorList>
            <person name="Munoz J.F."/>
            <person name="Gauthier G.M."/>
            <person name="Desjardins C.A."/>
            <person name="Gallo J.E."/>
            <person name="Holder J."/>
            <person name="Sullivan T.D."/>
            <person name="Marty A.J."/>
            <person name="Carmen J.C."/>
            <person name="Chen Z."/>
            <person name="Ding L."/>
            <person name="Gujja S."/>
            <person name="Magrini V."/>
            <person name="Misas E."/>
            <person name="Mitreva M."/>
            <person name="Priest M."/>
            <person name="Saif S."/>
            <person name="Whiston E.A."/>
            <person name="Young S."/>
            <person name="Zeng Q."/>
            <person name="Goldman W.E."/>
            <person name="Mardis E.R."/>
            <person name="Taylor J.W."/>
            <person name="McEwen J.G."/>
            <person name="Clay O.K."/>
            <person name="Klein B.S."/>
            <person name="Cuomo C.A."/>
        </authorList>
    </citation>
    <scope>NUCLEOTIDE SEQUENCE [LARGE SCALE GENOMIC DNA]</scope>
    <source>
        <strain evidence="3">UAMH 3008</strain>
    </source>
</reference>
<protein>
    <recommendedName>
        <fullName evidence="4">Carbohydrate-binding domain-containing protein</fullName>
    </recommendedName>
</protein>
<accession>A0A0G2IYE3</accession>
<dbReference type="CDD" id="cd09620">
    <property type="entry name" value="CBM9_like_3"/>
    <property type="match status" value="1"/>
</dbReference>
<evidence type="ECO:0000313" key="3">
    <source>
        <dbReference type="Proteomes" id="UP000034164"/>
    </source>
</evidence>
<evidence type="ECO:0008006" key="4">
    <source>
        <dbReference type="Google" id="ProtNLM"/>
    </source>
</evidence>
<name>A0A0G2IYE3_9EURO</name>
<dbReference type="SUPFAM" id="SSF49344">
    <property type="entry name" value="CBD9-like"/>
    <property type="match status" value="1"/>
</dbReference>
<sequence length="239" mass="27065">MHLHSILFCALGAAITVSAAPEDRGSRKLPSTVVPECPRKGKVVFSKSVPEGTKFPKTQVDLCYSTKTSKASPMLHLTFTAFDEKDFHFNPKQGMNDDIWEYSVMEAFIQRGHEAPQTYLEFEVNPNNVTYQSFIYNPSRVRAENTPMDHAFISDPTGDGMVAKTTLDRKAKIWISDVQIPLALFNVPERGLRGTRWRMNFFRTITSPETFPEQKLGAWSPPDKANFHITPFFGNVVFI</sequence>
<evidence type="ECO:0000256" key="1">
    <source>
        <dbReference type="SAM" id="SignalP"/>
    </source>
</evidence>
<keyword evidence="1" id="KW-0732">Signal</keyword>
<feature type="chain" id="PRO_5002545733" description="Carbohydrate-binding domain-containing protein" evidence="1">
    <location>
        <begin position="20"/>
        <end position="239"/>
    </location>
</feature>
<dbReference type="EMBL" id="LCZI01001530">
    <property type="protein sequence ID" value="KKZ60504.1"/>
    <property type="molecule type" value="Genomic_DNA"/>
</dbReference>